<dbReference type="InterPro" id="IPR015813">
    <property type="entry name" value="Pyrv/PenolPyrv_kinase-like_dom"/>
</dbReference>
<comment type="caution">
    <text evidence="5">The sequence shown here is derived from an EMBL/GenBank/DDBJ whole genome shotgun (WGS) entry which is preliminary data.</text>
</comment>
<dbReference type="SUPFAM" id="SSF51621">
    <property type="entry name" value="Phosphoenolpyruvate/pyruvate domain"/>
    <property type="match status" value="1"/>
</dbReference>
<dbReference type="InterPro" id="IPR050251">
    <property type="entry name" value="HpcH-HpaI_aldolase"/>
</dbReference>
<dbReference type="GO" id="GO:0005737">
    <property type="term" value="C:cytoplasm"/>
    <property type="evidence" value="ECO:0007669"/>
    <property type="project" value="TreeGrafter"/>
</dbReference>
<dbReference type="GO" id="GO:0016832">
    <property type="term" value="F:aldehyde-lyase activity"/>
    <property type="evidence" value="ECO:0007669"/>
    <property type="project" value="TreeGrafter"/>
</dbReference>
<keyword evidence="6" id="KW-1185">Reference proteome</keyword>
<dbReference type="EMBL" id="VFMN01000001">
    <property type="protein sequence ID" value="TQJ07742.1"/>
    <property type="molecule type" value="Genomic_DNA"/>
</dbReference>
<dbReference type="Proteomes" id="UP000317893">
    <property type="component" value="Unassembled WGS sequence"/>
</dbReference>
<dbReference type="PANTHER" id="PTHR30502:SF0">
    <property type="entry name" value="PHOSPHOENOLPYRUVATE CARBOXYLASE FAMILY PROTEIN"/>
    <property type="match status" value="1"/>
</dbReference>
<evidence type="ECO:0000313" key="5">
    <source>
        <dbReference type="EMBL" id="TQJ07742.1"/>
    </source>
</evidence>
<sequence length="239" mass="24329">MPEPSYGAFCFGDSAVTAGDLLDGGLDWVCLDAQHGRWDDARVLGALDLLQDRAAQVLVRVRALDLGLVGRALDAGAGGVVVPLVEDAADAERAVQAVRYPPRGRRSMGPIRAAYGVLGDLAAADAGTLLAVMVETRGALDDVEAIAATDGVDVVFVGPFDLSLALGTDVASLLADDGPDGPLPRVVAACRAAGVRAGAYAGEPARAARLRELGFDWVAVTTDRAATAAGAAAALDALR</sequence>
<accession>A0A542DXC1</accession>
<reference evidence="5 6" key="1">
    <citation type="submission" date="2019-06" db="EMBL/GenBank/DDBJ databases">
        <title>Sequencing the genomes of 1000 actinobacteria strains.</title>
        <authorList>
            <person name="Klenk H.-P."/>
        </authorList>
    </citation>
    <scope>NUCLEOTIDE SEQUENCE [LARGE SCALE GENOMIC DNA]</scope>
    <source>
        <strain evidence="5 6">DSM 18607</strain>
    </source>
</reference>
<protein>
    <submittedName>
        <fullName evidence="5">4-hydroxy-2-oxoheptanedioate aldolase</fullName>
    </submittedName>
</protein>
<gene>
    <name evidence="5" type="ORF">FB458_0810</name>
</gene>
<dbReference type="OrthoDB" id="3353438at2"/>
<dbReference type="PANTHER" id="PTHR30502">
    <property type="entry name" value="2-KETO-3-DEOXY-L-RHAMNONATE ALDOLASE"/>
    <property type="match status" value="1"/>
</dbReference>
<evidence type="ECO:0000259" key="4">
    <source>
        <dbReference type="Pfam" id="PF03328"/>
    </source>
</evidence>
<comment type="similarity">
    <text evidence="1">Belongs to the HpcH/HpaI aldolase family.</text>
</comment>
<name>A0A542DXC1_9MICO</name>
<keyword evidence="2" id="KW-0479">Metal-binding</keyword>
<evidence type="ECO:0000256" key="2">
    <source>
        <dbReference type="ARBA" id="ARBA00022723"/>
    </source>
</evidence>
<dbReference type="Pfam" id="PF03328">
    <property type="entry name" value="HpcH_HpaI"/>
    <property type="match status" value="1"/>
</dbReference>
<dbReference type="RefSeq" id="WP_141846973.1">
    <property type="nucleotide sequence ID" value="NZ_BAAAPR010000008.1"/>
</dbReference>
<dbReference type="GO" id="GO:0046872">
    <property type="term" value="F:metal ion binding"/>
    <property type="evidence" value="ECO:0007669"/>
    <property type="project" value="UniProtKB-KW"/>
</dbReference>
<evidence type="ECO:0000256" key="3">
    <source>
        <dbReference type="ARBA" id="ARBA00023239"/>
    </source>
</evidence>
<dbReference type="InterPro" id="IPR040442">
    <property type="entry name" value="Pyrv_kinase-like_dom_sf"/>
</dbReference>
<proteinExistence type="inferred from homology"/>
<dbReference type="InterPro" id="IPR005000">
    <property type="entry name" value="Aldolase/citrate-lyase_domain"/>
</dbReference>
<keyword evidence="3" id="KW-0456">Lyase</keyword>
<evidence type="ECO:0000256" key="1">
    <source>
        <dbReference type="ARBA" id="ARBA00005568"/>
    </source>
</evidence>
<dbReference type="Gene3D" id="3.20.20.60">
    <property type="entry name" value="Phosphoenolpyruvate-binding domains"/>
    <property type="match status" value="1"/>
</dbReference>
<evidence type="ECO:0000313" key="6">
    <source>
        <dbReference type="Proteomes" id="UP000317893"/>
    </source>
</evidence>
<organism evidence="5 6">
    <name type="scientific">Lapillicoccus jejuensis</name>
    <dbReference type="NCBI Taxonomy" id="402171"/>
    <lineage>
        <taxon>Bacteria</taxon>
        <taxon>Bacillati</taxon>
        <taxon>Actinomycetota</taxon>
        <taxon>Actinomycetes</taxon>
        <taxon>Micrococcales</taxon>
        <taxon>Intrasporangiaceae</taxon>
        <taxon>Lapillicoccus</taxon>
    </lineage>
</organism>
<feature type="domain" description="HpcH/HpaI aldolase/citrate lyase" evidence="4">
    <location>
        <begin position="7"/>
        <end position="223"/>
    </location>
</feature>
<dbReference type="AlphaFoldDB" id="A0A542DXC1"/>